<dbReference type="GO" id="GO:0005634">
    <property type="term" value="C:nucleus"/>
    <property type="evidence" value="ECO:0007669"/>
    <property type="project" value="TreeGrafter"/>
</dbReference>
<feature type="site" description="Electron transfer via tryptophanyl radical" evidence="5">
    <location>
        <position position="431"/>
    </location>
</feature>
<dbReference type="Pfam" id="PF03441">
    <property type="entry name" value="FAD_binding_7"/>
    <property type="match status" value="1"/>
</dbReference>
<dbReference type="Gene3D" id="1.10.579.10">
    <property type="entry name" value="DNA Cyclobutane Dipyrimidine Photolyase, subunit A, domain 3"/>
    <property type="match status" value="1"/>
</dbReference>
<dbReference type="GO" id="GO:0043153">
    <property type="term" value="P:entrainment of circadian clock by photoperiod"/>
    <property type="evidence" value="ECO:0007669"/>
    <property type="project" value="TreeGrafter"/>
</dbReference>
<evidence type="ECO:0000256" key="3">
    <source>
        <dbReference type="ARBA" id="ARBA00022827"/>
    </source>
</evidence>
<name>A0AAW0EWY1_9TRYP</name>
<dbReference type="InterPro" id="IPR005101">
    <property type="entry name" value="Cryptochr/Photolyase_FAD-bd"/>
</dbReference>
<dbReference type="InterPro" id="IPR014729">
    <property type="entry name" value="Rossmann-like_a/b/a_fold"/>
</dbReference>
<keyword evidence="3 4" id="KW-0274">FAD</keyword>
<dbReference type="AlphaFoldDB" id="A0AAW0EWY1"/>
<dbReference type="SUPFAM" id="SSF52425">
    <property type="entry name" value="Cryptochrome/photolyase, N-terminal domain"/>
    <property type="match status" value="1"/>
</dbReference>
<dbReference type="Pfam" id="PF00875">
    <property type="entry name" value="DNA_photolyase"/>
    <property type="match status" value="1"/>
</dbReference>
<protein>
    <submittedName>
        <fullName evidence="7">Deoxyribodipyrimidine photo-lyase</fullName>
    </submittedName>
</protein>
<dbReference type="PANTHER" id="PTHR11455:SF18">
    <property type="entry name" value="SI:CH1073-390K14.1"/>
    <property type="match status" value="1"/>
</dbReference>
<accession>A0AAW0EWY1</accession>
<dbReference type="Proteomes" id="UP001430356">
    <property type="component" value="Unassembled WGS sequence"/>
</dbReference>
<evidence type="ECO:0000259" key="6">
    <source>
        <dbReference type="PROSITE" id="PS51645"/>
    </source>
</evidence>
<proteinExistence type="inferred from homology"/>
<evidence type="ECO:0000256" key="1">
    <source>
        <dbReference type="ARBA" id="ARBA00005862"/>
    </source>
</evidence>
<dbReference type="GO" id="GO:0071949">
    <property type="term" value="F:FAD binding"/>
    <property type="evidence" value="ECO:0007669"/>
    <property type="project" value="TreeGrafter"/>
</dbReference>
<feature type="site" description="Electron transfer via tryptophanyl radical" evidence="5">
    <location>
        <position position="355"/>
    </location>
</feature>
<reference evidence="7 8" key="1">
    <citation type="journal article" date="2021" name="MBio">
        <title>A New Model Trypanosomatid, Novymonas esmeraldas: Genomic Perception of Its 'Candidatus Pandoraea novymonadis' Endosymbiont.</title>
        <authorList>
            <person name="Zakharova A."/>
            <person name="Saura A."/>
            <person name="Butenko A."/>
            <person name="Podesvova L."/>
            <person name="Warmusova S."/>
            <person name="Kostygov A.Y."/>
            <person name="Nenarokova A."/>
            <person name="Lukes J."/>
            <person name="Opperdoes F.R."/>
            <person name="Yurchenko V."/>
        </authorList>
    </citation>
    <scope>NUCLEOTIDE SEQUENCE [LARGE SCALE GENOMIC DNA]</scope>
    <source>
        <strain evidence="7 8">E262AT.01</strain>
    </source>
</reference>
<sequence>MKRSRSASPAASAAASAKRSHTERQEVALFLFRRDLRIVDNTGLHALCDEAARRSISVLPAFFFNPVQCDKAQNAYFGDAFFQFFCESLVDLDGPTQLDGGLVCLRGSDEECLERIRDAGYDVAVLAFNEDYTPFAVARDRLLRDYAAGRDITCVTGPCDYSLRPLDAVVTAAEQPYSVFTPFYNRFIADHAGKIDEPQRGNVKKVQSMLVSNPKRYLERHLVDPARLYTPMPQLQDHGGRTEGLRRLSHVSKLAKYADVRDDIAGDHTSHLSPHLKCGTVSAREVWHAAVAALGKTHAFTRQLVWREFYAMLALAHPRLLQGQLNAFAGRREIVATSTPRRNSPFQATYEKYKWSWTAQHFEAFKEGRTGVPLVDAAVRCLTATGWCHNRCRLVISNFAVKVLGVDWRECERWFATVAVDYDAANNSGGWLWSSGQGADAQPYFRTFNAFRQSERFDPDCVFIFKWVPELAKVPPAVVHKWEEHCTKRTSKASAAGKKYPTTYPAPIVDTKAATKAVIENFKKYNASRKE</sequence>
<feature type="binding site" evidence="4">
    <location>
        <position position="257"/>
    </location>
    <ligand>
        <name>FAD</name>
        <dbReference type="ChEBI" id="CHEBI:57692"/>
    </ligand>
</feature>
<comment type="similarity">
    <text evidence="1">Belongs to the DNA photolyase class-1 family.</text>
</comment>
<dbReference type="GO" id="GO:0003677">
    <property type="term" value="F:DNA binding"/>
    <property type="evidence" value="ECO:0007669"/>
    <property type="project" value="TreeGrafter"/>
</dbReference>
<dbReference type="SUPFAM" id="SSF48173">
    <property type="entry name" value="Cryptochrome/photolyase FAD-binding domain"/>
    <property type="match status" value="1"/>
</dbReference>
<dbReference type="Gene3D" id="3.40.50.620">
    <property type="entry name" value="HUPs"/>
    <property type="match status" value="1"/>
</dbReference>
<dbReference type="InterPro" id="IPR002081">
    <property type="entry name" value="Cryptochrome/DNA_photolyase_1"/>
</dbReference>
<feature type="binding site" evidence="4">
    <location>
        <begin position="421"/>
        <end position="423"/>
    </location>
    <ligand>
        <name>FAD</name>
        <dbReference type="ChEBI" id="CHEBI:57692"/>
    </ligand>
</feature>
<dbReference type="InterPro" id="IPR006050">
    <property type="entry name" value="DNA_photolyase_N"/>
</dbReference>
<feature type="site" description="Electron transfer via tryptophanyl radical" evidence="5">
    <location>
        <position position="408"/>
    </location>
</feature>
<feature type="domain" description="Photolyase/cryptochrome alpha/beta" evidence="6">
    <location>
        <begin position="26"/>
        <end position="162"/>
    </location>
</feature>
<dbReference type="EMBL" id="JAECZO010000181">
    <property type="protein sequence ID" value="KAK7198850.1"/>
    <property type="molecule type" value="Genomic_DNA"/>
</dbReference>
<dbReference type="GO" id="GO:0032922">
    <property type="term" value="P:circadian regulation of gene expression"/>
    <property type="evidence" value="ECO:0007669"/>
    <property type="project" value="TreeGrafter"/>
</dbReference>
<dbReference type="Gene3D" id="1.25.40.80">
    <property type="match status" value="1"/>
</dbReference>
<comment type="cofactor">
    <cofactor evidence="4">
        <name>FAD</name>
        <dbReference type="ChEBI" id="CHEBI:57692"/>
    </cofactor>
    <text evidence="4">Binds 1 FAD per subunit.</text>
</comment>
<dbReference type="InterPro" id="IPR036134">
    <property type="entry name" value="Crypto/Photolyase_FAD-like_sf"/>
</dbReference>
<keyword evidence="8" id="KW-1185">Reference proteome</keyword>
<organism evidence="7 8">
    <name type="scientific">Novymonas esmeraldas</name>
    <dbReference type="NCBI Taxonomy" id="1808958"/>
    <lineage>
        <taxon>Eukaryota</taxon>
        <taxon>Discoba</taxon>
        <taxon>Euglenozoa</taxon>
        <taxon>Kinetoplastea</taxon>
        <taxon>Metakinetoplastina</taxon>
        <taxon>Trypanosomatida</taxon>
        <taxon>Trypanosomatidae</taxon>
        <taxon>Novymonas</taxon>
    </lineage>
</organism>
<dbReference type="PROSITE" id="PS51645">
    <property type="entry name" value="PHR_CRY_ALPHA_BETA"/>
    <property type="match status" value="1"/>
</dbReference>
<dbReference type="PANTHER" id="PTHR11455">
    <property type="entry name" value="CRYPTOCHROME"/>
    <property type="match status" value="1"/>
</dbReference>
<dbReference type="PRINTS" id="PR00147">
    <property type="entry name" value="DNAPHOTLYASE"/>
</dbReference>
<feature type="binding site" evidence="4">
    <location>
        <position position="300"/>
    </location>
    <ligand>
        <name>FAD</name>
        <dbReference type="ChEBI" id="CHEBI:57692"/>
    </ligand>
</feature>
<evidence type="ECO:0000313" key="8">
    <source>
        <dbReference type="Proteomes" id="UP001430356"/>
    </source>
</evidence>
<evidence type="ECO:0000313" key="7">
    <source>
        <dbReference type="EMBL" id="KAK7198850.1"/>
    </source>
</evidence>
<feature type="binding site" evidence="4">
    <location>
        <begin position="303"/>
        <end position="310"/>
    </location>
    <ligand>
        <name>FAD</name>
        <dbReference type="ChEBI" id="CHEBI:57692"/>
    </ligand>
</feature>
<keyword evidence="2 4" id="KW-0285">Flavoprotein</keyword>
<evidence type="ECO:0000256" key="4">
    <source>
        <dbReference type="PIRSR" id="PIRSR602081-1"/>
    </source>
</evidence>
<dbReference type="GO" id="GO:0003904">
    <property type="term" value="F:deoxyribodipyrimidine photo-lyase activity"/>
    <property type="evidence" value="ECO:0007669"/>
    <property type="project" value="TreeGrafter"/>
</dbReference>
<evidence type="ECO:0000256" key="2">
    <source>
        <dbReference type="ARBA" id="ARBA00022630"/>
    </source>
</evidence>
<comment type="caution">
    <text evidence="7">The sequence shown here is derived from an EMBL/GenBank/DDBJ whole genome shotgun (WGS) entry which is preliminary data.</text>
</comment>
<gene>
    <name evidence="7" type="ORF">NESM_000851100</name>
</gene>
<dbReference type="GO" id="GO:0005737">
    <property type="term" value="C:cytoplasm"/>
    <property type="evidence" value="ECO:0007669"/>
    <property type="project" value="TreeGrafter"/>
</dbReference>
<evidence type="ECO:0000256" key="5">
    <source>
        <dbReference type="PIRSR" id="PIRSR602081-2"/>
    </source>
</evidence>
<feature type="binding site" evidence="4">
    <location>
        <begin position="269"/>
        <end position="273"/>
    </location>
    <ligand>
        <name>FAD</name>
        <dbReference type="ChEBI" id="CHEBI:57692"/>
    </ligand>
</feature>
<dbReference type="InterPro" id="IPR036155">
    <property type="entry name" value="Crypto/Photolyase_N_sf"/>
</dbReference>